<proteinExistence type="predicted"/>
<evidence type="ECO:0000313" key="1">
    <source>
        <dbReference type="EMBL" id="NNH72463.1"/>
    </source>
</evidence>
<accession>A0A849C129</accession>
<organism evidence="1 2">
    <name type="scientific">Nocardia uniformis</name>
    <dbReference type="NCBI Taxonomy" id="53432"/>
    <lineage>
        <taxon>Bacteria</taxon>
        <taxon>Bacillati</taxon>
        <taxon>Actinomycetota</taxon>
        <taxon>Actinomycetes</taxon>
        <taxon>Mycobacteriales</taxon>
        <taxon>Nocardiaceae</taxon>
        <taxon>Nocardia</taxon>
    </lineage>
</organism>
<comment type="caution">
    <text evidence="1">The sequence shown here is derived from an EMBL/GenBank/DDBJ whole genome shotgun (WGS) entry which is preliminary data.</text>
</comment>
<keyword evidence="2" id="KW-1185">Reference proteome</keyword>
<protein>
    <submittedName>
        <fullName evidence="1">Uncharacterized protein</fullName>
    </submittedName>
</protein>
<dbReference type="EMBL" id="JABELX010000007">
    <property type="protein sequence ID" value="NNH72463.1"/>
    <property type="molecule type" value="Genomic_DNA"/>
</dbReference>
<name>A0A849C129_9NOCA</name>
<gene>
    <name evidence="1" type="ORF">HLB23_21815</name>
</gene>
<sequence length="64" mass="6802">MTEYWEVPNLDAIFAEANNRRLSALARSEHAVAGGNAPLIDVRGAGMTVDAKVAFTVRQPSGST</sequence>
<dbReference type="AlphaFoldDB" id="A0A849C129"/>
<reference evidence="1 2" key="1">
    <citation type="submission" date="2020-05" db="EMBL/GenBank/DDBJ databases">
        <title>MicrobeNet Type strains.</title>
        <authorList>
            <person name="Nicholson A.C."/>
        </authorList>
    </citation>
    <scope>NUCLEOTIDE SEQUENCE [LARGE SCALE GENOMIC DNA]</scope>
    <source>
        <strain evidence="1 2">JCM 3224</strain>
    </source>
</reference>
<dbReference type="RefSeq" id="WP_067519273.1">
    <property type="nucleotide sequence ID" value="NZ_JABELX010000007.1"/>
</dbReference>
<evidence type="ECO:0000313" key="2">
    <source>
        <dbReference type="Proteomes" id="UP000586827"/>
    </source>
</evidence>
<dbReference type="Proteomes" id="UP000586827">
    <property type="component" value="Unassembled WGS sequence"/>
</dbReference>